<dbReference type="Proteomes" id="UP000299102">
    <property type="component" value="Unassembled WGS sequence"/>
</dbReference>
<dbReference type="OrthoDB" id="6434680at2759"/>
<keyword evidence="2" id="KW-1185">Reference proteome</keyword>
<organism evidence="1 2">
    <name type="scientific">Eumeta variegata</name>
    <name type="common">Bagworm moth</name>
    <name type="synonym">Eumeta japonica</name>
    <dbReference type="NCBI Taxonomy" id="151549"/>
    <lineage>
        <taxon>Eukaryota</taxon>
        <taxon>Metazoa</taxon>
        <taxon>Ecdysozoa</taxon>
        <taxon>Arthropoda</taxon>
        <taxon>Hexapoda</taxon>
        <taxon>Insecta</taxon>
        <taxon>Pterygota</taxon>
        <taxon>Neoptera</taxon>
        <taxon>Endopterygota</taxon>
        <taxon>Lepidoptera</taxon>
        <taxon>Glossata</taxon>
        <taxon>Ditrysia</taxon>
        <taxon>Tineoidea</taxon>
        <taxon>Psychidae</taxon>
        <taxon>Oiketicinae</taxon>
        <taxon>Eumeta</taxon>
    </lineage>
</organism>
<dbReference type="AlphaFoldDB" id="A0A4C1VA71"/>
<comment type="caution">
    <text evidence="1">The sequence shown here is derived from an EMBL/GenBank/DDBJ whole genome shotgun (WGS) entry which is preliminary data.</text>
</comment>
<protein>
    <submittedName>
        <fullName evidence="1">Uncharacterized protein</fullName>
    </submittedName>
</protein>
<dbReference type="PANTHER" id="PTHR47331:SF1">
    <property type="entry name" value="GAG-LIKE PROTEIN"/>
    <property type="match status" value="1"/>
</dbReference>
<dbReference type="EMBL" id="BGZK01000302">
    <property type="protein sequence ID" value="GBP35302.1"/>
    <property type="molecule type" value="Genomic_DNA"/>
</dbReference>
<dbReference type="PANTHER" id="PTHR47331">
    <property type="entry name" value="PHD-TYPE DOMAIN-CONTAINING PROTEIN"/>
    <property type="match status" value="1"/>
</dbReference>
<name>A0A4C1VA71_EUMVA</name>
<accession>A0A4C1VA71</accession>
<dbReference type="STRING" id="151549.A0A4C1VA71"/>
<reference evidence="1 2" key="1">
    <citation type="journal article" date="2019" name="Commun. Biol.">
        <title>The bagworm genome reveals a unique fibroin gene that provides high tensile strength.</title>
        <authorList>
            <person name="Kono N."/>
            <person name="Nakamura H."/>
            <person name="Ohtoshi R."/>
            <person name="Tomita M."/>
            <person name="Numata K."/>
            <person name="Arakawa K."/>
        </authorList>
    </citation>
    <scope>NUCLEOTIDE SEQUENCE [LARGE SCALE GENOMIC DNA]</scope>
</reference>
<sequence length="127" mass="15153">MPPSYAAGLKRLYNIERCMQKESEFKIAYSEQIQRLFKKNYAEDIKEENEMSDRAWYLPRFAVQNPNKPEKYRIVFNAAATTEDTSLNDQLYEGPDLLRPLNGILFRFREKRISVFADIEEMYLRVK</sequence>
<evidence type="ECO:0000313" key="1">
    <source>
        <dbReference type="EMBL" id="GBP35302.1"/>
    </source>
</evidence>
<evidence type="ECO:0000313" key="2">
    <source>
        <dbReference type="Proteomes" id="UP000299102"/>
    </source>
</evidence>
<gene>
    <name evidence="1" type="ORF">EVAR_20675_1</name>
</gene>
<proteinExistence type="predicted"/>